<accession>A0ABS3UL53</accession>
<dbReference type="InterPro" id="IPR023137">
    <property type="entry name" value="BrxA_sf"/>
</dbReference>
<keyword evidence="2" id="KW-1185">Reference proteome</keyword>
<gene>
    <name evidence="1" type="ORF">J5X75_18410</name>
</gene>
<dbReference type="EMBL" id="JAGFNS010000011">
    <property type="protein sequence ID" value="MBO3739490.1"/>
    <property type="molecule type" value="Genomic_DNA"/>
</dbReference>
<protein>
    <submittedName>
        <fullName evidence="1">DUF1819 family protein</fullName>
    </submittedName>
</protein>
<sequence>MTSVSRAKVASSFTIIKGALIGETYVAFQEWDLSRSKQENLERFRAGNPIAAKSTTWLRDVAKVLSRRFEPSVRDKPLVQLAKSGCSLEEWKPLLLWHMTRDEFLVRDFLLNWLFPAYENGIVRTRLDDVVPFVAGIVGRGAQIEHPWSTTTIRRVSAGLLKISADFGLLRGGAVKEFTTFPLPERSFIYLLHALREETRNPRLIMGSEDWRMFLMRPSDVEAEVLRLHQFHRLHYQVAGSIVQLSLPCVDPLGYAERMVA</sequence>
<dbReference type="Proteomes" id="UP000679690">
    <property type="component" value="Unassembled WGS sequence"/>
</dbReference>
<reference evidence="1 2" key="1">
    <citation type="submission" date="2021-03" db="EMBL/GenBank/DDBJ databases">
        <title>Actinoplanes flavus sp. nov., a novel actinomycete isolated from Coconut Palm rhizosphere soil.</title>
        <authorList>
            <person name="Luo X."/>
        </authorList>
    </citation>
    <scope>NUCLEOTIDE SEQUENCE [LARGE SCALE GENOMIC DNA]</scope>
    <source>
        <strain evidence="1 2">NEAU-H7</strain>
    </source>
</reference>
<organism evidence="1 2">
    <name type="scientific">Actinoplanes flavus</name>
    <dbReference type="NCBI Taxonomy" id="2820290"/>
    <lineage>
        <taxon>Bacteria</taxon>
        <taxon>Bacillati</taxon>
        <taxon>Actinomycetota</taxon>
        <taxon>Actinomycetes</taxon>
        <taxon>Micromonosporales</taxon>
        <taxon>Micromonosporaceae</taxon>
        <taxon>Actinoplanes</taxon>
    </lineage>
</organism>
<evidence type="ECO:0000313" key="2">
    <source>
        <dbReference type="Proteomes" id="UP000679690"/>
    </source>
</evidence>
<comment type="caution">
    <text evidence="1">The sequence shown here is derived from an EMBL/GenBank/DDBJ whole genome shotgun (WGS) entry which is preliminary data.</text>
</comment>
<dbReference type="InterPro" id="IPR014948">
    <property type="entry name" value="BrxA"/>
</dbReference>
<proteinExistence type="predicted"/>
<dbReference type="RefSeq" id="WP_208468632.1">
    <property type="nucleotide sequence ID" value="NZ_JAGFNS010000011.1"/>
</dbReference>
<dbReference type="Gene3D" id="1.10.3540.10">
    <property type="entry name" value="uncharacterized protein from magnetospirillum magneticum domain"/>
    <property type="match status" value="1"/>
</dbReference>
<name>A0ABS3UL53_9ACTN</name>
<dbReference type="Pfam" id="PF08849">
    <property type="entry name" value="BrxA"/>
    <property type="match status" value="1"/>
</dbReference>
<evidence type="ECO:0000313" key="1">
    <source>
        <dbReference type="EMBL" id="MBO3739490.1"/>
    </source>
</evidence>